<dbReference type="InterPro" id="IPR002885">
    <property type="entry name" value="PPR_rpt"/>
</dbReference>
<dbReference type="Pfam" id="PF14432">
    <property type="entry name" value="DYW_deaminase"/>
    <property type="match status" value="1"/>
</dbReference>
<dbReference type="GO" id="GO:0003723">
    <property type="term" value="F:RNA binding"/>
    <property type="evidence" value="ECO:0007669"/>
    <property type="project" value="InterPro"/>
</dbReference>
<evidence type="ECO:0000313" key="5">
    <source>
        <dbReference type="Proteomes" id="UP000236161"/>
    </source>
</evidence>
<name>A0A2I0ACF9_9ASPA</name>
<organism evidence="4 5">
    <name type="scientific">Apostasia shenzhenica</name>
    <dbReference type="NCBI Taxonomy" id="1088818"/>
    <lineage>
        <taxon>Eukaryota</taxon>
        <taxon>Viridiplantae</taxon>
        <taxon>Streptophyta</taxon>
        <taxon>Embryophyta</taxon>
        <taxon>Tracheophyta</taxon>
        <taxon>Spermatophyta</taxon>
        <taxon>Magnoliopsida</taxon>
        <taxon>Liliopsida</taxon>
        <taxon>Asparagales</taxon>
        <taxon>Orchidaceae</taxon>
        <taxon>Apostasioideae</taxon>
        <taxon>Apostasia</taxon>
    </lineage>
</organism>
<dbReference type="InterPro" id="IPR046848">
    <property type="entry name" value="E_motif"/>
</dbReference>
<dbReference type="NCBIfam" id="TIGR00756">
    <property type="entry name" value="PPR"/>
    <property type="match status" value="4"/>
</dbReference>
<keyword evidence="5" id="KW-1185">Reference proteome</keyword>
<protein>
    <submittedName>
        <fullName evidence="4">Pentatricopeptide repeat-containing protein</fullName>
        <ecNumber evidence="4">3.6.1.-</ecNumber>
    </submittedName>
</protein>
<feature type="repeat" description="PPR" evidence="2">
    <location>
        <begin position="267"/>
        <end position="297"/>
    </location>
</feature>
<dbReference type="PANTHER" id="PTHR47926:SF400">
    <property type="entry name" value="PENTACOTRIPEPTIDE-REPEAT REGION OF PRORP DOMAIN-CONTAINING PROTEIN"/>
    <property type="match status" value="1"/>
</dbReference>
<evidence type="ECO:0000313" key="4">
    <source>
        <dbReference type="EMBL" id="PKA53238.1"/>
    </source>
</evidence>
<dbReference type="Pfam" id="PF13041">
    <property type="entry name" value="PPR_2"/>
    <property type="match status" value="2"/>
</dbReference>
<feature type="repeat" description="PPR" evidence="2">
    <location>
        <begin position="95"/>
        <end position="129"/>
    </location>
</feature>
<dbReference type="Proteomes" id="UP000236161">
    <property type="component" value="Unassembled WGS sequence"/>
</dbReference>
<keyword evidence="1" id="KW-0677">Repeat</keyword>
<dbReference type="OrthoDB" id="736572at2759"/>
<dbReference type="FunFam" id="1.25.40.10:FF:000470">
    <property type="entry name" value="Pentatricopeptide repeat-containing protein At5g66520"/>
    <property type="match status" value="1"/>
</dbReference>
<dbReference type="InterPro" id="IPR032867">
    <property type="entry name" value="DYW_dom"/>
</dbReference>
<gene>
    <name evidence="4" type="primary">PCMP-H11</name>
    <name evidence="4" type="ORF">AXF42_Ash009968</name>
</gene>
<dbReference type="PANTHER" id="PTHR47926">
    <property type="entry name" value="PENTATRICOPEPTIDE REPEAT-CONTAINING PROTEIN"/>
    <property type="match status" value="1"/>
</dbReference>
<evidence type="ECO:0000256" key="2">
    <source>
        <dbReference type="PROSITE-ProRule" id="PRU00708"/>
    </source>
</evidence>
<dbReference type="Pfam" id="PF01535">
    <property type="entry name" value="PPR"/>
    <property type="match status" value="3"/>
</dbReference>
<dbReference type="STRING" id="1088818.A0A2I0ACF9"/>
<evidence type="ECO:0000256" key="1">
    <source>
        <dbReference type="ARBA" id="ARBA00022737"/>
    </source>
</evidence>
<feature type="repeat" description="PPR" evidence="2">
    <location>
        <begin position="298"/>
        <end position="332"/>
    </location>
</feature>
<dbReference type="InterPro" id="IPR011990">
    <property type="entry name" value="TPR-like_helical_dom_sf"/>
</dbReference>
<accession>A0A2I0ACF9</accession>
<dbReference type="GO" id="GO:0008270">
    <property type="term" value="F:zinc ion binding"/>
    <property type="evidence" value="ECO:0007669"/>
    <property type="project" value="InterPro"/>
</dbReference>
<reference evidence="4 5" key="1">
    <citation type="journal article" date="2017" name="Nature">
        <title>The Apostasia genome and the evolution of orchids.</title>
        <authorList>
            <person name="Zhang G.Q."/>
            <person name="Liu K.W."/>
            <person name="Li Z."/>
            <person name="Lohaus R."/>
            <person name="Hsiao Y.Y."/>
            <person name="Niu S.C."/>
            <person name="Wang J.Y."/>
            <person name="Lin Y.C."/>
            <person name="Xu Q."/>
            <person name="Chen L.J."/>
            <person name="Yoshida K."/>
            <person name="Fujiwara S."/>
            <person name="Wang Z.W."/>
            <person name="Zhang Y.Q."/>
            <person name="Mitsuda N."/>
            <person name="Wang M."/>
            <person name="Liu G.H."/>
            <person name="Pecoraro L."/>
            <person name="Huang H.X."/>
            <person name="Xiao X.J."/>
            <person name="Lin M."/>
            <person name="Wu X.Y."/>
            <person name="Wu W.L."/>
            <person name="Chen Y.Y."/>
            <person name="Chang S.B."/>
            <person name="Sakamoto S."/>
            <person name="Ohme-Takagi M."/>
            <person name="Yagi M."/>
            <person name="Zeng S.J."/>
            <person name="Shen C.Y."/>
            <person name="Yeh C.M."/>
            <person name="Luo Y.B."/>
            <person name="Tsai W.C."/>
            <person name="Van de Peer Y."/>
            <person name="Liu Z.J."/>
        </authorList>
    </citation>
    <scope>NUCLEOTIDE SEQUENCE [LARGE SCALE GENOMIC DNA]</scope>
    <source>
        <strain evidence="5">cv. Shenzhen</strain>
        <tissue evidence="4">Stem</tissue>
    </source>
</reference>
<dbReference type="PROSITE" id="PS51375">
    <property type="entry name" value="PPR"/>
    <property type="match status" value="3"/>
</dbReference>
<feature type="domain" description="DYW" evidence="3">
    <location>
        <begin position="513"/>
        <end position="605"/>
    </location>
</feature>
<proteinExistence type="predicted"/>
<dbReference type="FunFam" id="1.25.40.10:FF:000184">
    <property type="entry name" value="Pentatricopeptide repeat-containing protein, chloroplastic"/>
    <property type="match status" value="1"/>
</dbReference>
<dbReference type="GO" id="GO:0016787">
    <property type="term" value="F:hydrolase activity"/>
    <property type="evidence" value="ECO:0007669"/>
    <property type="project" value="UniProtKB-KW"/>
</dbReference>
<dbReference type="EC" id="3.6.1.-" evidence="4"/>
<evidence type="ECO:0000259" key="3">
    <source>
        <dbReference type="Pfam" id="PF14432"/>
    </source>
</evidence>
<dbReference type="EMBL" id="KZ451999">
    <property type="protein sequence ID" value="PKA53238.1"/>
    <property type="molecule type" value="Genomic_DNA"/>
</dbReference>
<dbReference type="GO" id="GO:0009451">
    <property type="term" value="P:RNA modification"/>
    <property type="evidence" value="ECO:0007669"/>
    <property type="project" value="InterPro"/>
</dbReference>
<sequence length="605" mass="68049">MVIGLGLHHQAHYLFPPPDQTQPGEQTRLQEVSSSLRLHHVKTIEDFRKIHAQFIKLGLITIPRHSGELLSACALSEWGSLQYARAIFVELDDPSTFDFNTMIRASVDHGEPESALLLFKGMKEACVEPDKFTFPFVLKACALVSDIRGGIQVHGETIKLGFDDDVFIQNSLINLYGKCRKINHSLKVFELMGSTRSVVSWSSLLAAHSSLGLWSDCLHFFAARSRESLNPDESSMAIALSSCSNLALLNHGRCIHCSLLRRFKGLNLIIQTSLIDMYMKCGEPEKGISIFERMMEKNIWTYSAVISGLAVQGDGKEALQVFSNMLKEGFLPDEAIYAGVLSACSHAGLVDEGLSIFDQMRFDHQIKPNVQHYGCMVDLLSRAGSLKEAYDLISEMPMKPSAAVWRCLLSACKTHKNIDLAEKSYGNLRQMDAHNAGDCIILSNMYAALNKKEEASQVRREIFDKNMMQIPGFSKVEVRGKMHTFLSHDKHHTQRNEVDDMLHQMDWQLRFEGYRADTSEVVNDICEADKKKVIAGHSQKIAIAFALLNTNPGSAIRVYTNLRMSNECHTYTALISKIFERPITVRDRNRFHSFDQGACSCGNYW</sequence>
<dbReference type="Gene3D" id="1.25.40.10">
    <property type="entry name" value="Tetratricopeptide repeat domain"/>
    <property type="match status" value="2"/>
</dbReference>
<dbReference type="InterPro" id="IPR046960">
    <property type="entry name" value="PPR_At4g14850-like_plant"/>
</dbReference>
<dbReference type="Pfam" id="PF20431">
    <property type="entry name" value="E_motif"/>
    <property type="match status" value="1"/>
</dbReference>
<keyword evidence="4" id="KW-0378">Hydrolase</keyword>
<dbReference type="AlphaFoldDB" id="A0A2I0ACF9"/>